<dbReference type="AlphaFoldDB" id="A0AAV2EF49"/>
<gene>
    <name evidence="2" type="ORF">LTRI10_LOCUS25648</name>
</gene>
<dbReference type="InterPro" id="IPR044730">
    <property type="entry name" value="RNase_H-like_dom_plant"/>
</dbReference>
<dbReference type="Pfam" id="PF13456">
    <property type="entry name" value="RVT_3"/>
    <property type="match status" value="1"/>
</dbReference>
<keyword evidence="3" id="KW-1185">Reference proteome</keyword>
<dbReference type="SUPFAM" id="SSF53098">
    <property type="entry name" value="Ribonuclease H-like"/>
    <property type="match status" value="1"/>
</dbReference>
<organism evidence="2 3">
    <name type="scientific">Linum trigynum</name>
    <dbReference type="NCBI Taxonomy" id="586398"/>
    <lineage>
        <taxon>Eukaryota</taxon>
        <taxon>Viridiplantae</taxon>
        <taxon>Streptophyta</taxon>
        <taxon>Embryophyta</taxon>
        <taxon>Tracheophyta</taxon>
        <taxon>Spermatophyta</taxon>
        <taxon>Magnoliopsida</taxon>
        <taxon>eudicotyledons</taxon>
        <taxon>Gunneridae</taxon>
        <taxon>Pentapetalae</taxon>
        <taxon>rosids</taxon>
        <taxon>fabids</taxon>
        <taxon>Malpighiales</taxon>
        <taxon>Linaceae</taxon>
        <taxon>Linum</taxon>
    </lineage>
</organism>
<dbReference type="InterPro" id="IPR052929">
    <property type="entry name" value="RNase_H-like_EbsB-rel"/>
</dbReference>
<dbReference type="InterPro" id="IPR036397">
    <property type="entry name" value="RNaseH_sf"/>
</dbReference>
<name>A0AAV2EF49_9ROSI</name>
<evidence type="ECO:0000259" key="1">
    <source>
        <dbReference type="Pfam" id="PF13456"/>
    </source>
</evidence>
<proteinExistence type="predicted"/>
<feature type="domain" description="RNase H type-1" evidence="1">
    <location>
        <begin position="50"/>
        <end position="168"/>
    </location>
</feature>
<dbReference type="InterPro" id="IPR012337">
    <property type="entry name" value="RNaseH-like_sf"/>
</dbReference>
<dbReference type="EMBL" id="OZ034817">
    <property type="protein sequence ID" value="CAL1384444.1"/>
    <property type="molecule type" value="Genomic_DNA"/>
</dbReference>
<evidence type="ECO:0000313" key="3">
    <source>
        <dbReference type="Proteomes" id="UP001497516"/>
    </source>
</evidence>
<reference evidence="2 3" key="1">
    <citation type="submission" date="2024-04" db="EMBL/GenBank/DDBJ databases">
        <authorList>
            <person name="Fracassetti M."/>
        </authorList>
    </citation>
    <scope>NUCLEOTIDE SEQUENCE [LARGE SCALE GENOMIC DNA]</scope>
</reference>
<dbReference type="PANTHER" id="PTHR47074">
    <property type="entry name" value="BNAC02G40300D PROTEIN"/>
    <property type="match status" value="1"/>
</dbReference>
<dbReference type="GO" id="GO:0004523">
    <property type="term" value="F:RNA-DNA hybrid ribonuclease activity"/>
    <property type="evidence" value="ECO:0007669"/>
    <property type="project" value="InterPro"/>
</dbReference>
<dbReference type="InterPro" id="IPR002156">
    <property type="entry name" value="RNaseH_domain"/>
</dbReference>
<dbReference type="Proteomes" id="UP001497516">
    <property type="component" value="Chromosome 4"/>
</dbReference>
<protein>
    <recommendedName>
        <fullName evidence="1">RNase H type-1 domain-containing protein</fullName>
    </recommendedName>
</protein>
<dbReference type="PANTHER" id="PTHR47074:SF11">
    <property type="entry name" value="REVERSE TRANSCRIPTASE-LIKE PROTEIN"/>
    <property type="match status" value="1"/>
</dbReference>
<accession>A0AAV2EF49</accession>
<dbReference type="CDD" id="cd06222">
    <property type="entry name" value="RNase_H_like"/>
    <property type="match status" value="1"/>
</dbReference>
<dbReference type="Gene3D" id="3.30.420.10">
    <property type="entry name" value="Ribonuclease H-like superfamily/Ribonuclease H"/>
    <property type="match status" value="1"/>
</dbReference>
<sequence length="191" mass="21883">MFNKAQEGEIVGKALTYWEEFKSYNSKEVELKQRERITWEPPPAGWIKLNVDVAVLKDIGTGFGVFARDERGHFLMAPVCRERIQWTPELAEVKAIAFGVQQMGRYGFSSVIIETDCQSAFLALEKTEVMRMEAGTLIRELKADATSLSLIQWSFVKREGNGAVHLMSHTKCNWDTQECWVSRPPVFSYHF</sequence>
<evidence type="ECO:0000313" key="2">
    <source>
        <dbReference type="EMBL" id="CAL1384444.1"/>
    </source>
</evidence>
<dbReference type="GO" id="GO:0003676">
    <property type="term" value="F:nucleic acid binding"/>
    <property type="evidence" value="ECO:0007669"/>
    <property type="project" value="InterPro"/>
</dbReference>